<dbReference type="InterPro" id="IPR015424">
    <property type="entry name" value="PyrdxlP-dep_Trfase"/>
</dbReference>
<feature type="domain" description="Aminotransferase class I/classII large" evidence="8">
    <location>
        <begin position="31"/>
        <end position="354"/>
    </location>
</feature>
<evidence type="ECO:0000259" key="8">
    <source>
        <dbReference type="Pfam" id="PF00155"/>
    </source>
</evidence>
<evidence type="ECO:0000256" key="5">
    <source>
        <dbReference type="ARBA" id="ARBA00022898"/>
    </source>
</evidence>
<dbReference type="UniPathway" id="UPA00031">
    <property type="reaction ID" value="UER00012"/>
</dbReference>
<dbReference type="NCBIfam" id="TIGR01141">
    <property type="entry name" value="hisC"/>
    <property type="match status" value="1"/>
</dbReference>
<dbReference type="EC" id="2.6.1.9" evidence="7"/>
<dbReference type="PANTHER" id="PTHR43643:SF3">
    <property type="entry name" value="HISTIDINOL-PHOSPHATE AMINOTRANSFERASE"/>
    <property type="match status" value="1"/>
</dbReference>
<dbReference type="RefSeq" id="WP_341539663.1">
    <property type="nucleotide sequence ID" value="NZ_SLXV01000013.1"/>
</dbReference>
<accession>A0A4R2RZX0</accession>
<proteinExistence type="inferred from homology"/>
<evidence type="ECO:0000313" key="10">
    <source>
        <dbReference type="Proteomes" id="UP000294746"/>
    </source>
</evidence>
<dbReference type="GO" id="GO:0004400">
    <property type="term" value="F:histidinol-phosphate transaminase activity"/>
    <property type="evidence" value="ECO:0007669"/>
    <property type="project" value="UniProtKB-UniRule"/>
</dbReference>
<evidence type="ECO:0000256" key="3">
    <source>
        <dbReference type="ARBA" id="ARBA00022576"/>
    </source>
</evidence>
<dbReference type="EMBL" id="SLXV01000013">
    <property type="protein sequence ID" value="TCP69084.1"/>
    <property type="molecule type" value="Genomic_DNA"/>
</dbReference>
<name>A0A4R2RZX0_9BACL</name>
<keyword evidence="3 7" id="KW-0032">Aminotransferase</keyword>
<organism evidence="9 10">
    <name type="scientific">Baia soyae</name>
    <dbReference type="NCBI Taxonomy" id="1544746"/>
    <lineage>
        <taxon>Bacteria</taxon>
        <taxon>Bacillati</taxon>
        <taxon>Bacillota</taxon>
        <taxon>Bacilli</taxon>
        <taxon>Bacillales</taxon>
        <taxon>Thermoactinomycetaceae</taxon>
        <taxon>Baia</taxon>
    </lineage>
</organism>
<comment type="similarity">
    <text evidence="7">Belongs to the class-II pyridoxal-phosphate-dependent aminotransferase family. Histidinol-phosphate aminotransferase subfamily.</text>
</comment>
<evidence type="ECO:0000256" key="7">
    <source>
        <dbReference type="HAMAP-Rule" id="MF_01023"/>
    </source>
</evidence>
<evidence type="ECO:0000256" key="1">
    <source>
        <dbReference type="ARBA" id="ARBA00001933"/>
    </source>
</evidence>
<comment type="catalytic activity">
    <reaction evidence="7">
        <text>L-histidinol phosphate + 2-oxoglutarate = 3-(imidazol-4-yl)-2-oxopropyl phosphate + L-glutamate</text>
        <dbReference type="Rhea" id="RHEA:23744"/>
        <dbReference type="ChEBI" id="CHEBI:16810"/>
        <dbReference type="ChEBI" id="CHEBI:29985"/>
        <dbReference type="ChEBI" id="CHEBI:57766"/>
        <dbReference type="ChEBI" id="CHEBI:57980"/>
        <dbReference type="EC" id="2.6.1.9"/>
    </reaction>
</comment>
<keyword evidence="7" id="KW-0028">Amino-acid biosynthesis</keyword>
<dbReference type="InterPro" id="IPR015422">
    <property type="entry name" value="PyrdxlP-dep_Trfase_small"/>
</dbReference>
<dbReference type="Gene3D" id="3.90.1150.10">
    <property type="entry name" value="Aspartate Aminotransferase, domain 1"/>
    <property type="match status" value="1"/>
</dbReference>
<dbReference type="GO" id="GO:0030170">
    <property type="term" value="F:pyridoxal phosphate binding"/>
    <property type="evidence" value="ECO:0007669"/>
    <property type="project" value="InterPro"/>
</dbReference>
<comment type="subunit">
    <text evidence="2 7">Homodimer.</text>
</comment>
<dbReference type="Proteomes" id="UP000294746">
    <property type="component" value="Unassembled WGS sequence"/>
</dbReference>
<evidence type="ECO:0000256" key="4">
    <source>
        <dbReference type="ARBA" id="ARBA00022679"/>
    </source>
</evidence>
<evidence type="ECO:0000256" key="6">
    <source>
        <dbReference type="ARBA" id="ARBA00023102"/>
    </source>
</evidence>
<sequence>MIKSKKSIHGLPVYQPGKPLEEVRRELGLERIIKLASNENPFGSSKAVWKAIEQGKDSLQLYPEGSAPDLREKVAEHLEVDPRRLIFGNGSDEIVQMIASTYLEPDTEAVMADLTFPRYETVTKIEGAIPIQVPLKEGTHDLEGMLAVITEKTRVVWICNPNNPTGTIVGREELESFLDQVPDHVLTVLDEAYAEYVTDSSYPDSLSLLDYNPNIVVLRTFSKIYGLAALRVGFGVAHPDVVTELNRVRDPFNLNRLAQLAASAAVEDQTFVFYCRNQNESGRKQITGRLDQLGLFHYPSHGNFILFDTGFPANDVFQFLLHRGVITRSGEGLGFPTFLRVTIGSKDENEAFLKELESFLEEHKC</sequence>
<evidence type="ECO:0000256" key="2">
    <source>
        <dbReference type="ARBA" id="ARBA00011738"/>
    </source>
</evidence>
<dbReference type="PANTHER" id="PTHR43643">
    <property type="entry name" value="HISTIDINOL-PHOSPHATE AMINOTRANSFERASE 2"/>
    <property type="match status" value="1"/>
</dbReference>
<evidence type="ECO:0000313" key="9">
    <source>
        <dbReference type="EMBL" id="TCP69084.1"/>
    </source>
</evidence>
<protein>
    <recommendedName>
        <fullName evidence="7">Histidinol-phosphate aminotransferase</fullName>
        <ecNumber evidence="7">2.6.1.9</ecNumber>
    </recommendedName>
    <alternativeName>
        <fullName evidence="7">Imidazole acetol-phosphate transaminase</fullName>
    </alternativeName>
</protein>
<dbReference type="InterPro" id="IPR005861">
    <property type="entry name" value="HisP_aminotrans"/>
</dbReference>
<dbReference type="CDD" id="cd00609">
    <property type="entry name" value="AAT_like"/>
    <property type="match status" value="1"/>
</dbReference>
<dbReference type="Pfam" id="PF00155">
    <property type="entry name" value="Aminotran_1_2"/>
    <property type="match status" value="1"/>
</dbReference>
<dbReference type="Gene3D" id="3.40.640.10">
    <property type="entry name" value="Type I PLP-dependent aspartate aminotransferase-like (Major domain)"/>
    <property type="match status" value="1"/>
</dbReference>
<dbReference type="InterPro" id="IPR004839">
    <property type="entry name" value="Aminotransferase_I/II_large"/>
</dbReference>
<comment type="cofactor">
    <cofactor evidence="1 7">
        <name>pyridoxal 5'-phosphate</name>
        <dbReference type="ChEBI" id="CHEBI:597326"/>
    </cofactor>
</comment>
<dbReference type="InterPro" id="IPR015421">
    <property type="entry name" value="PyrdxlP-dep_Trfase_major"/>
</dbReference>
<dbReference type="SUPFAM" id="SSF53383">
    <property type="entry name" value="PLP-dependent transferases"/>
    <property type="match status" value="1"/>
</dbReference>
<keyword evidence="4 7" id="KW-0808">Transferase</keyword>
<reference evidence="9 10" key="1">
    <citation type="submission" date="2019-03" db="EMBL/GenBank/DDBJ databases">
        <title>Genomic Encyclopedia of Type Strains, Phase IV (KMG-IV): sequencing the most valuable type-strain genomes for metagenomic binning, comparative biology and taxonomic classification.</title>
        <authorList>
            <person name="Goeker M."/>
        </authorList>
    </citation>
    <scope>NUCLEOTIDE SEQUENCE [LARGE SCALE GENOMIC DNA]</scope>
    <source>
        <strain evidence="9 10">DSM 46831</strain>
    </source>
</reference>
<dbReference type="AlphaFoldDB" id="A0A4R2RZX0"/>
<keyword evidence="5 7" id="KW-0663">Pyridoxal phosphate</keyword>
<keyword evidence="10" id="KW-1185">Reference proteome</keyword>
<dbReference type="HAMAP" id="MF_01023">
    <property type="entry name" value="HisC_aminotrans_2"/>
    <property type="match status" value="1"/>
</dbReference>
<gene>
    <name evidence="7" type="primary">hisC</name>
    <name evidence="9" type="ORF">EDD57_1136</name>
</gene>
<dbReference type="InterPro" id="IPR050106">
    <property type="entry name" value="HistidinolP_aminotransfase"/>
</dbReference>
<dbReference type="GO" id="GO:0000105">
    <property type="term" value="P:L-histidine biosynthetic process"/>
    <property type="evidence" value="ECO:0007669"/>
    <property type="project" value="UniProtKB-UniRule"/>
</dbReference>
<feature type="modified residue" description="N6-(pyridoxal phosphate)lysine" evidence="7">
    <location>
        <position position="223"/>
    </location>
</feature>
<keyword evidence="6 7" id="KW-0368">Histidine biosynthesis</keyword>
<comment type="caution">
    <text evidence="9">The sequence shown here is derived from an EMBL/GenBank/DDBJ whole genome shotgun (WGS) entry which is preliminary data.</text>
</comment>
<comment type="pathway">
    <text evidence="7">Amino-acid biosynthesis; L-histidine biosynthesis; L-histidine from 5-phospho-alpha-D-ribose 1-diphosphate: step 7/9.</text>
</comment>